<reference evidence="3" key="1">
    <citation type="submission" date="2020-08" db="EMBL/GenBank/DDBJ databases">
        <title>Genomic Encyclopedia of Type Strains, Phase IV (KMG-IV): sequencing the most valuable type-strain genomes for metagenomic binning, comparative biology and taxonomic classification.</title>
        <authorList>
            <person name="Goeker M."/>
        </authorList>
    </citation>
    <scope>NUCLEOTIDE SEQUENCE [LARGE SCALE GENOMIC DNA]</scope>
    <source>
        <strain evidence="3">DSM 105720</strain>
    </source>
</reference>
<feature type="coiled-coil region" evidence="1">
    <location>
        <begin position="10"/>
        <end position="37"/>
    </location>
</feature>
<dbReference type="NCBIfam" id="TIGR02675">
    <property type="entry name" value="tape_meas_nterm"/>
    <property type="match status" value="1"/>
</dbReference>
<name>A0A840CZ18_9BACE</name>
<dbReference type="PANTHER" id="PTHR34491">
    <property type="entry name" value="A-TYPE INCLUSION PROTEIN, PUTATIVE-RELATED"/>
    <property type="match status" value="1"/>
</dbReference>
<organism evidence="3 4">
    <name type="scientific">Bacteroides reticulotermitis</name>
    <dbReference type="NCBI Taxonomy" id="1133319"/>
    <lineage>
        <taxon>Bacteria</taxon>
        <taxon>Pseudomonadati</taxon>
        <taxon>Bacteroidota</taxon>
        <taxon>Bacteroidia</taxon>
        <taxon>Bacteroidales</taxon>
        <taxon>Bacteroidaceae</taxon>
        <taxon>Bacteroides</taxon>
    </lineage>
</organism>
<dbReference type="PANTHER" id="PTHR34491:SF156">
    <property type="entry name" value="KINESIN MOTOR DOMAIN-CONTAINING PROTEIN"/>
    <property type="match status" value="1"/>
</dbReference>
<dbReference type="Proteomes" id="UP000560658">
    <property type="component" value="Unassembled WGS sequence"/>
</dbReference>
<evidence type="ECO:0000259" key="2">
    <source>
        <dbReference type="Pfam" id="PF20155"/>
    </source>
</evidence>
<comment type="caution">
    <text evidence="3">The sequence shown here is derived from an EMBL/GenBank/DDBJ whole genome shotgun (WGS) entry which is preliminary data.</text>
</comment>
<dbReference type="EMBL" id="JACIER010000005">
    <property type="protein sequence ID" value="MBB4043819.1"/>
    <property type="molecule type" value="Genomic_DNA"/>
</dbReference>
<accession>A0A840CZ18</accession>
<dbReference type="RefSeq" id="WP_044161509.1">
    <property type="nucleotide sequence ID" value="NZ_JACIER010000005.1"/>
</dbReference>
<feature type="domain" description="Tape measure protein N-terminal" evidence="2">
    <location>
        <begin position="186"/>
        <end position="378"/>
    </location>
</feature>
<dbReference type="InterPro" id="IPR013491">
    <property type="entry name" value="Tape_meas_N"/>
</dbReference>
<evidence type="ECO:0000256" key="1">
    <source>
        <dbReference type="SAM" id="Coils"/>
    </source>
</evidence>
<sequence>MAKLGDLYFGIQYKNDLNSIERAKKQAQERIKDLNVKFGIKPTITRADLAREIKDSLAGKKFKIDIVVDKMSATKAVQEAIRTAGVGNGKFTADDARFERSNAARIKAEAYASAQAELTRKRAADASKAELYLASARERAARGANSHAAASLNLNSAMSGNIRIAGELRNQLMGLYSVYAAERFLRSVIEIGGKFEQQRIALGAIIGDGTKAETIFQRIKDLAIISPFSFMDLTGYAKQLTAFNIPYNELFDTTKRLADISAGLGVDMNRIILAYGQVRSAAFLRGQELRQFTEAGIPMVQALADKFGALEGRVISAGEVMDMISKKKVSFSDVQDILWEMTDDGGRFFNMQEKLADSLYGKWINLEDQWDVMLSSIAEGNNGALRGMLDIAGEAMEHWQGLISAITGMVAAYGVYKTAVIASNSISKANIAITALQSAQLKNLITLTKSQAGAQLLLNKAMSINPWVLAAVAIGAVVAAVAYAKKGIVTAEEAVRSLNVEFEKFNSKLDESKEKSERHISVMFDEGKSIMDKRRAYENLQKVYPALFKNTEYEQALLRGKVELLNSVNRATATSSRVNAQRVLEEARVDLFNAYKAYEANGGDGKTGESKVYKDLLDAAKARVQAAKTFYDGALAIDKGIQDNIQESWFKTASGMSKGFKGLNPKDDEGFDAYLDRLKESIDELEKKLKFRDKNNLFTAKDWKDTNDELEKTRKIYKALGGVEKEKTESAKDPVADKWKERIDLVKQFISEYEKYSETIGKDAALTKLKSSPIFSPLFGDGFDPNNPSAYLDKIIDKLNSDKKKQRSSINLAENIKFDINQKSIQDNAKRALSDMQMYLSETTQKWDLYKSLFDTTGNKAFSVKAAFGGDIQFSSVIEQLRNDIEKEMSKNSRVNVSFSTLIGMSPENIKKEYGEMLSVMVNEYQDQNQKIKAESLKNAAELIKTYRDYEDKRVEIIRKGEKAISDLMAAPGGVNQNVINQVRKKTQEEIASLEFDQFKDSDLWAKTFEDLDRLSTSTINLILKKLEEFKNTAGKNLPVEDFKSLMSTLRKIREENENRNPFKAITDGLNQLTEAYRSHKIAKEEANRAKSQLDFIQAGGKVLSGASGRETRLETTDLGNGIRYESEVVDKLVPKYKTLNEAKDESSKADAKLASTKDQIKEAFKTTAGGAAFVAKGFDAASSAAGSLSSMFDALGNEGAADALNEIAGIASGLGGVASGFASFASGDILGGITSSISGITGIIGSIAQAHDKKLDRAIKRSQQEAQKLQNIYEQIEKSLDRFLGSGTDLKLVDAENDGKRIEQLTNQINSIRSKDRIGLFDDINLRKYSAEVSKLEKRIKAYQEGGAYGYQQQLLKEQLAELEKQRSAESDKKKSDQSKILDYENQISELREQIRYFSEDLANTLYGIDLKDWASQLGDALYEAWQKGEDGATAFKNKVADIMGSVMNEVLKVQILQPMMNDVRKALFGEDGESGYFGKDKKLDSSEVEGIAGIIMSGISAVDKYNAALNDVDKYLNKHGISLKDSGSSSGLSSSISSSITEDQFNLVSSYVNSMRADLAKQLEQVRKYVSDDFPKISVLAQAQLNELRRISTNTARSAASAEEIMDLLNSVSNGTRTFKMT</sequence>
<protein>
    <submittedName>
        <fullName evidence="3">Tape measure domain-containing protein</fullName>
    </submittedName>
</protein>
<gene>
    <name evidence="3" type="ORF">GGR06_001605</name>
</gene>
<evidence type="ECO:0000313" key="3">
    <source>
        <dbReference type="EMBL" id="MBB4043819.1"/>
    </source>
</evidence>
<evidence type="ECO:0000313" key="4">
    <source>
        <dbReference type="Proteomes" id="UP000560658"/>
    </source>
</evidence>
<keyword evidence="4" id="KW-1185">Reference proteome</keyword>
<feature type="coiled-coil region" evidence="1">
    <location>
        <begin position="1253"/>
        <end position="1402"/>
    </location>
</feature>
<proteinExistence type="predicted"/>
<keyword evidence="1" id="KW-0175">Coiled coil</keyword>
<dbReference type="Pfam" id="PF20155">
    <property type="entry name" value="TMP_3"/>
    <property type="match status" value="1"/>
</dbReference>
<feature type="coiled-coil region" evidence="1">
    <location>
        <begin position="675"/>
        <end position="720"/>
    </location>
</feature>